<sequence length="282" mass="30964">MKIDAHQHYWQISRGDYAWMDDSVAPIRRDHGPADLDPLRRAAGIAGSVVIQAADSIAETRYLLDLAAVTSSILGVVGWVDLAAADAGRHLVALSQNPLFKGVRPMLQDIEWTEWVLQKQVLDNLAHLADLGLRMDALITPRHLPVIDELARQLPQLPIVIDHCAKPAFPKTRKMQADWLAGISSLAGHDSIMCKLSGLITEHGPGWNADTLRPAYRHVLDCFGAQRLMWGSDWPVLNLQGNYASWHDCAEQLTAGLNEDDRAAIFGGTAAQFYGLDPVTTG</sequence>
<dbReference type="SUPFAM" id="SSF51556">
    <property type="entry name" value="Metallo-dependent hydrolases"/>
    <property type="match status" value="1"/>
</dbReference>
<dbReference type="GO" id="GO:0016787">
    <property type="term" value="F:hydrolase activity"/>
    <property type="evidence" value="ECO:0007669"/>
    <property type="project" value="InterPro"/>
</dbReference>
<organism evidence="3 4">
    <name type="scientific">Paracoccus seriniphilus</name>
    <dbReference type="NCBI Taxonomy" id="184748"/>
    <lineage>
        <taxon>Bacteria</taxon>
        <taxon>Pseudomonadati</taxon>
        <taxon>Pseudomonadota</taxon>
        <taxon>Alphaproteobacteria</taxon>
        <taxon>Rhodobacterales</taxon>
        <taxon>Paracoccaceae</taxon>
        <taxon>Paracoccus</taxon>
    </lineage>
</organism>
<evidence type="ECO:0000313" key="4">
    <source>
        <dbReference type="Proteomes" id="UP000198307"/>
    </source>
</evidence>
<comment type="similarity">
    <text evidence="1">Belongs to the metallo-dependent hydrolases superfamily.</text>
</comment>
<accession>A0A239Q2X6</accession>
<dbReference type="Pfam" id="PF04909">
    <property type="entry name" value="Amidohydro_2"/>
    <property type="match status" value="1"/>
</dbReference>
<keyword evidence="4" id="KW-1185">Reference proteome</keyword>
<feature type="domain" description="Amidohydrolase-related" evidence="2">
    <location>
        <begin position="3"/>
        <end position="276"/>
    </location>
</feature>
<protein>
    <submittedName>
        <fullName evidence="3">L-fuconolactonase</fullName>
    </submittedName>
</protein>
<dbReference type="InterPro" id="IPR052350">
    <property type="entry name" value="Metallo-dep_Lactonases"/>
</dbReference>
<dbReference type="PANTHER" id="PTHR43569:SF2">
    <property type="entry name" value="AMIDOHYDROLASE-RELATED DOMAIN-CONTAINING PROTEIN"/>
    <property type="match status" value="1"/>
</dbReference>
<evidence type="ECO:0000259" key="2">
    <source>
        <dbReference type="Pfam" id="PF04909"/>
    </source>
</evidence>
<dbReference type="InterPro" id="IPR032466">
    <property type="entry name" value="Metal_Hydrolase"/>
</dbReference>
<dbReference type="Proteomes" id="UP000198307">
    <property type="component" value="Unassembled WGS sequence"/>
</dbReference>
<dbReference type="Gene3D" id="3.20.20.140">
    <property type="entry name" value="Metal-dependent hydrolases"/>
    <property type="match status" value="1"/>
</dbReference>
<proteinExistence type="inferred from homology"/>
<dbReference type="OrthoDB" id="9787654at2"/>
<dbReference type="RefSeq" id="WP_089345965.1">
    <property type="nucleotide sequence ID" value="NZ_CP067131.1"/>
</dbReference>
<reference evidence="3 4" key="1">
    <citation type="submission" date="2017-07" db="EMBL/GenBank/DDBJ databases">
        <authorList>
            <person name="Sun Z.S."/>
            <person name="Albrecht U."/>
            <person name="Echele G."/>
            <person name="Lee C.C."/>
        </authorList>
    </citation>
    <scope>NUCLEOTIDE SEQUENCE [LARGE SCALE GENOMIC DNA]</scope>
    <source>
        <strain evidence="3 4">DSM 14827</strain>
    </source>
</reference>
<name>A0A239Q2X6_9RHOB</name>
<dbReference type="PANTHER" id="PTHR43569">
    <property type="entry name" value="AMIDOHYDROLASE"/>
    <property type="match status" value="1"/>
</dbReference>
<gene>
    <name evidence="3" type="ORF">SAMN05444959_12410</name>
</gene>
<dbReference type="InterPro" id="IPR006680">
    <property type="entry name" value="Amidohydro-rel"/>
</dbReference>
<dbReference type="AlphaFoldDB" id="A0A239Q2X6"/>
<dbReference type="EMBL" id="FZQB01000024">
    <property type="protein sequence ID" value="SNT76668.1"/>
    <property type="molecule type" value="Genomic_DNA"/>
</dbReference>
<evidence type="ECO:0000313" key="3">
    <source>
        <dbReference type="EMBL" id="SNT76668.1"/>
    </source>
</evidence>
<evidence type="ECO:0000256" key="1">
    <source>
        <dbReference type="ARBA" id="ARBA00038310"/>
    </source>
</evidence>